<proteinExistence type="predicted"/>
<feature type="domain" description="Glycosyl transferase family 1" evidence="3">
    <location>
        <begin position="230"/>
        <end position="399"/>
    </location>
</feature>
<keyword evidence="2 5" id="KW-0808">Transferase</keyword>
<dbReference type="CDD" id="cd03801">
    <property type="entry name" value="GT4_PimA-like"/>
    <property type="match status" value="1"/>
</dbReference>
<evidence type="ECO:0000256" key="2">
    <source>
        <dbReference type="ARBA" id="ARBA00022679"/>
    </source>
</evidence>
<evidence type="ECO:0000313" key="6">
    <source>
        <dbReference type="Proteomes" id="UP000034799"/>
    </source>
</evidence>
<reference evidence="5 6" key="1">
    <citation type="journal article" date="2015" name="Nature">
        <title>rRNA introns, odd ribosomes, and small enigmatic genomes across a large radiation of phyla.</title>
        <authorList>
            <person name="Brown C.T."/>
            <person name="Hug L.A."/>
            <person name="Thomas B.C."/>
            <person name="Sharon I."/>
            <person name="Castelle C.J."/>
            <person name="Singh A."/>
            <person name="Wilkins M.J."/>
            <person name="Williams K.H."/>
            <person name="Banfield J.F."/>
        </authorList>
    </citation>
    <scope>NUCLEOTIDE SEQUENCE [LARGE SCALE GENOMIC DNA]</scope>
</reference>
<dbReference type="Pfam" id="PF13579">
    <property type="entry name" value="Glyco_trans_4_4"/>
    <property type="match status" value="1"/>
</dbReference>
<dbReference type="Proteomes" id="UP000034799">
    <property type="component" value="Unassembled WGS sequence"/>
</dbReference>
<evidence type="ECO:0000259" key="4">
    <source>
        <dbReference type="Pfam" id="PF13579"/>
    </source>
</evidence>
<keyword evidence="1" id="KW-0328">Glycosyltransferase</keyword>
<dbReference type="STRING" id="1619100.UT34_C0001G0526"/>
<evidence type="ECO:0000259" key="3">
    <source>
        <dbReference type="Pfam" id="PF00534"/>
    </source>
</evidence>
<dbReference type="PANTHER" id="PTHR12526:SF510">
    <property type="entry name" value="D-INOSITOL 3-PHOSPHATE GLYCOSYLTRANSFERASE"/>
    <property type="match status" value="1"/>
</dbReference>
<dbReference type="GO" id="GO:0016757">
    <property type="term" value="F:glycosyltransferase activity"/>
    <property type="evidence" value="ECO:0007669"/>
    <property type="project" value="UniProtKB-KW"/>
</dbReference>
<dbReference type="InterPro" id="IPR028098">
    <property type="entry name" value="Glyco_trans_4-like_N"/>
</dbReference>
<dbReference type="Gene3D" id="3.40.50.2000">
    <property type="entry name" value="Glycogen Phosphorylase B"/>
    <property type="match status" value="2"/>
</dbReference>
<organism evidence="5 6">
    <name type="scientific">candidate division WS6 bacterium GW2011_GWF2_39_15</name>
    <dbReference type="NCBI Taxonomy" id="1619100"/>
    <lineage>
        <taxon>Bacteria</taxon>
        <taxon>Candidatus Dojkabacteria</taxon>
    </lineage>
</organism>
<gene>
    <name evidence="5" type="ORF">UT34_C0001G0526</name>
</gene>
<protein>
    <submittedName>
        <fullName evidence="5">Glycosyl transferase group 1</fullName>
    </submittedName>
</protein>
<dbReference type="PANTHER" id="PTHR12526">
    <property type="entry name" value="GLYCOSYLTRANSFERASE"/>
    <property type="match status" value="1"/>
</dbReference>
<evidence type="ECO:0000313" key="5">
    <source>
        <dbReference type="EMBL" id="KKR06485.1"/>
    </source>
</evidence>
<dbReference type="AlphaFoldDB" id="A0A0G0Q7Q8"/>
<evidence type="ECO:0000256" key="1">
    <source>
        <dbReference type="ARBA" id="ARBA00022676"/>
    </source>
</evidence>
<dbReference type="SUPFAM" id="SSF53756">
    <property type="entry name" value="UDP-Glycosyltransferase/glycogen phosphorylase"/>
    <property type="match status" value="1"/>
</dbReference>
<accession>A0A0G0Q7Q8</accession>
<feature type="domain" description="Glycosyltransferase subfamily 4-like N-terminal" evidence="4">
    <location>
        <begin position="16"/>
        <end position="199"/>
    </location>
</feature>
<dbReference type="EMBL" id="LBWK01000001">
    <property type="protein sequence ID" value="KKR06485.1"/>
    <property type="molecule type" value="Genomic_DNA"/>
</dbReference>
<dbReference type="InterPro" id="IPR001296">
    <property type="entry name" value="Glyco_trans_1"/>
</dbReference>
<sequence length="422" mass="48680">MSKILYITQRYAPAAGGAEIYVNALAQWNVKNGHEVDVWTSDALEADALWYPRRKKIDVMEEKIEGVHVRRFKTSPFFLNNIFINKAIRFILVRMPFRILRIIGSPPLCWEMLREVRKNDSFPYDIIHVSAMPYHILFYVGLLLAKKTGAKLYLTPFAHTGISQKDPLYKKYFDPLIKDFFKKADKVFVQTDVEQRTLSNFLEQKGVSLSLDVFQKVGLGVVPGEVLVGDRTRFRAKYGIDPDIPIVFYVGAREGVKGVYNLVNTCEILWKKGIVFKLVMGGNSSIAFEKFWDRRSEEVKSNSLVLERPSDEDKWDMFDAGDIFVMTSKSESFGIVYLEAWLYKKPVIGCNIEAVSEIIEEGEDGYLLPFDDSQALVEKIEFLLSNKEEAKRLGQNGYNKVMREYTWENKFKILAPFFNDKK</sequence>
<dbReference type="Pfam" id="PF00534">
    <property type="entry name" value="Glycos_transf_1"/>
    <property type="match status" value="1"/>
</dbReference>
<name>A0A0G0Q7Q8_9BACT</name>
<comment type="caution">
    <text evidence="5">The sequence shown here is derived from an EMBL/GenBank/DDBJ whole genome shotgun (WGS) entry which is preliminary data.</text>
</comment>